<keyword evidence="4" id="KW-0479">Metal-binding</keyword>
<comment type="catalytic activity">
    <reaction evidence="11">
        <text>L-lysyl-[protein] + acetyl-CoA = N(6)-acetyl-L-lysyl-[protein] + CoA + H(+)</text>
        <dbReference type="Rhea" id="RHEA:45948"/>
        <dbReference type="Rhea" id="RHEA-COMP:9752"/>
        <dbReference type="Rhea" id="RHEA-COMP:10731"/>
        <dbReference type="ChEBI" id="CHEBI:15378"/>
        <dbReference type="ChEBI" id="CHEBI:29969"/>
        <dbReference type="ChEBI" id="CHEBI:57287"/>
        <dbReference type="ChEBI" id="CHEBI:57288"/>
        <dbReference type="ChEBI" id="CHEBI:61930"/>
        <dbReference type="EC" id="2.3.1.48"/>
    </reaction>
</comment>
<evidence type="ECO:0000256" key="3">
    <source>
        <dbReference type="ARBA" id="ARBA00022679"/>
    </source>
</evidence>
<dbReference type="GO" id="GO:0005634">
    <property type="term" value="C:nucleus"/>
    <property type="evidence" value="ECO:0007669"/>
    <property type="project" value="UniProtKB-SubCell"/>
</dbReference>
<dbReference type="SMART" id="SM00551">
    <property type="entry name" value="ZnF_TAZ"/>
    <property type="match status" value="1"/>
</dbReference>
<accession>A0A2A6BAT6</accession>
<evidence type="ECO:0000256" key="2">
    <source>
        <dbReference type="ARBA" id="ARBA00013184"/>
    </source>
</evidence>
<evidence type="ECO:0000256" key="4">
    <source>
        <dbReference type="ARBA" id="ARBA00022723"/>
    </source>
</evidence>
<keyword evidence="10" id="KW-0539">Nucleus</keyword>
<dbReference type="PANTHER" id="PTHR13808:SF1">
    <property type="entry name" value="HISTONE ACETYLTRANSFERASE"/>
    <property type="match status" value="1"/>
</dbReference>
<dbReference type="Gene3D" id="1.20.1020.10">
    <property type="entry name" value="TAZ domain"/>
    <property type="match status" value="1"/>
</dbReference>
<dbReference type="InterPro" id="IPR000197">
    <property type="entry name" value="Znf_TAZ"/>
</dbReference>
<evidence type="ECO:0000256" key="13">
    <source>
        <dbReference type="SAM" id="MobiDB-lite"/>
    </source>
</evidence>
<evidence type="ECO:0000256" key="6">
    <source>
        <dbReference type="ARBA" id="ARBA00022833"/>
    </source>
</evidence>
<proteinExistence type="predicted"/>
<keyword evidence="9" id="KW-0804">Transcription</keyword>
<reference evidence="15" key="1">
    <citation type="journal article" date="2008" name="Nat. Genet.">
        <title>The Pristionchus pacificus genome provides a unique perspective on nematode lifestyle and parasitism.</title>
        <authorList>
            <person name="Dieterich C."/>
            <person name="Clifton S.W."/>
            <person name="Schuster L.N."/>
            <person name="Chinwalla A."/>
            <person name="Delehaunty K."/>
            <person name="Dinkelacker I."/>
            <person name="Fulton L."/>
            <person name="Fulton R."/>
            <person name="Godfrey J."/>
            <person name="Minx P."/>
            <person name="Mitreva M."/>
            <person name="Roeseler W."/>
            <person name="Tian H."/>
            <person name="Witte H."/>
            <person name="Yang S.P."/>
            <person name="Wilson R.K."/>
            <person name="Sommer R.J."/>
        </authorList>
    </citation>
    <scope>NUCLEOTIDE SEQUENCE [LARGE SCALE GENOMIC DNA]</scope>
    <source>
        <strain evidence="15">PS312</strain>
    </source>
</reference>
<keyword evidence="12" id="KW-0175">Coiled coil</keyword>
<comment type="subcellular location">
    <subcellularLocation>
        <location evidence="1">Nucleus</location>
    </subcellularLocation>
</comment>
<dbReference type="GO" id="GO:0004402">
    <property type="term" value="F:histone acetyltransferase activity"/>
    <property type="evidence" value="ECO:0007669"/>
    <property type="project" value="InterPro"/>
</dbReference>
<dbReference type="SUPFAM" id="SSF57933">
    <property type="entry name" value="TAZ domain"/>
    <property type="match status" value="1"/>
</dbReference>
<dbReference type="GO" id="GO:0006355">
    <property type="term" value="P:regulation of DNA-templated transcription"/>
    <property type="evidence" value="ECO:0007669"/>
    <property type="project" value="InterPro"/>
</dbReference>
<name>A0A2A6BAT6_PRIPA</name>
<gene>
    <name evidence="14" type="primary">WBGene00104770</name>
</gene>
<evidence type="ECO:0000256" key="7">
    <source>
        <dbReference type="ARBA" id="ARBA00022853"/>
    </source>
</evidence>
<feature type="region of interest" description="Disordered" evidence="13">
    <location>
        <begin position="139"/>
        <end position="159"/>
    </location>
</feature>
<evidence type="ECO:0000256" key="9">
    <source>
        <dbReference type="ARBA" id="ARBA00023163"/>
    </source>
</evidence>
<keyword evidence="5" id="KW-0863">Zinc-finger</keyword>
<dbReference type="Pfam" id="PF02135">
    <property type="entry name" value="zf-TAZ"/>
    <property type="match status" value="1"/>
</dbReference>
<organism evidence="14 15">
    <name type="scientific">Pristionchus pacificus</name>
    <name type="common">Parasitic nematode worm</name>
    <dbReference type="NCBI Taxonomy" id="54126"/>
    <lineage>
        <taxon>Eukaryota</taxon>
        <taxon>Metazoa</taxon>
        <taxon>Ecdysozoa</taxon>
        <taxon>Nematoda</taxon>
        <taxon>Chromadorea</taxon>
        <taxon>Rhabditida</taxon>
        <taxon>Rhabditina</taxon>
        <taxon>Diplogasteromorpha</taxon>
        <taxon>Diplogasteroidea</taxon>
        <taxon>Neodiplogasteridae</taxon>
        <taxon>Pristionchus</taxon>
    </lineage>
</organism>
<accession>A0A8R1YCU3</accession>
<keyword evidence="15" id="KW-1185">Reference proteome</keyword>
<sequence>MSYQIVEMYRTQLKMLEKVEAELEETHREFVASQCELMSVETEDNLKETVIRAMKNLEHSKDCQVKNCAIQGCSEMKTITEHMRRCKEQEDKSCGICKTVRFYLYKHANGCTVEGCKVVMCLNIRSKLAARKADAARTSAAAAAAKSSQSEPSTSEGSK</sequence>
<keyword evidence="8" id="KW-0805">Transcription regulation</keyword>
<evidence type="ECO:0000256" key="11">
    <source>
        <dbReference type="ARBA" id="ARBA00048017"/>
    </source>
</evidence>
<dbReference type="PANTHER" id="PTHR13808">
    <property type="entry name" value="CBP/P300-RELATED"/>
    <property type="match status" value="1"/>
</dbReference>
<evidence type="ECO:0000256" key="8">
    <source>
        <dbReference type="ARBA" id="ARBA00023015"/>
    </source>
</evidence>
<dbReference type="Proteomes" id="UP000005239">
    <property type="component" value="Unassembled WGS sequence"/>
</dbReference>
<evidence type="ECO:0000313" key="14">
    <source>
        <dbReference type="EnsemblMetazoa" id="PPA15216.1"/>
    </source>
</evidence>
<dbReference type="EnsemblMetazoa" id="PPA15216.1">
    <property type="protein sequence ID" value="PPA15216.1"/>
    <property type="gene ID" value="WBGene00104770"/>
</dbReference>
<feature type="coiled-coil region" evidence="12">
    <location>
        <begin position="6"/>
        <end position="36"/>
    </location>
</feature>
<evidence type="ECO:0000256" key="5">
    <source>
        <dbReference type="ARBA" id="ARBA00022771"/>
    </source>
</evidence>
<dbReference type="InterPro" id="IPR035898">
    <property type="entry name" value="TAZ_dom_sf"/>
</dbReference>
<dbReference type="InterPro" id="IPR013178">
    <property type="entry name" value="Histone_AcTrfase_Rtt109/CBP"/>
</dbReference>
<evidence type="ECO:0000256" key="12">
    <source>
        <dbReference type="SAM" id="Coils"/>
    </source>
</evidence>
<dbReference type="GO" id="GO:0008270">
    <property type="term" value="F:zinc ion binding"/>
    <property type="evidence" value="ECO:0007669"/>
    <property type="project" value="UniProtKB-KW"/>
</dbReference>
<reference evidence="14" key="2">
    <citation type="submission" date="2022-06" db="UniProtKB">
        <authorList>
            <consortium name="EnsemblMetazoa"/>
        </authorList>
    </citation>
    <scope>IDENTIFICATION</scope>
    <source>
        <strain evidence="14">PS312</strain>
    </source>
</reference>
<keyword evidence="6" id="KW-0862">Zinc</keyword>
<evidence type="ECO:0000313" key="15">
    <source>
        <dbReference type="Proteomes" id="UP000005239"/>
    </source>
</evidence>
<keyword evidence="3" id="KW-0808">Transferase</keyword>
<dbReference type="AlphaFoldDB" id="A0A2A6BAT6"/>
<dbReference type="OrthoDB" id="899at2759"/>
<protein>
    <recommendedName>
        <fullName evidence="2">histone acetyltransferase</fullName>
        <ecNumber evidence="2">2.3.1.48</ecNumber>
    </recommendedName>
</protein>
<evidence type="ECO:0000256" key="10">
    <source>
        <dbReference type="ARBA" id="ARBA00023242"/>
    </source>
</evidence>
<dbReference type="EC" id="2.3.1.48" evidence="2"/>
<dbReference type="PROSITE" id="PS50134">
    <property type="entry name" value="ZF_TAZ"/>
    <property type="match status" value="1"/>
</dbReference>
<evidence type="ECO:0000256" key="1">
    <source>
        <dbReference type="ARBA" id="ARBA00004123"/>
    </source>
</evidence>
<keyword evidence="7" id="KW-0156">Chromatin regulator</keyword>